<feature type="compositionally biased region" description="Basic and acidic residues" evidence="9">
    <location>
        <begin position="479"/>
        <end position="488"/>
    </location>
</feature>
<feature type="region of interest" description="Disordered" evidence="9">
    <location>
        <begin position="458"/>
        <end position="488"/>
    </location>
</feature>
<evidence type="ECO:0000256" key="1">
    <source>
        <dbReference type="ARBA" id="ARBA00004167"/>
    </source>
</evidence>
<dbReference type="InterPro" id="IPR036116">
    <property type="entry name" value="FN3_sf"/>
</dbReference>
<feature type="region of interest" description="Disordered" evidence="9">
    <location>
        <begin position="387"/>
        <end position="407"/>
    </location>
</feature>
<accession>A0A1A8B616</accession>
<feature type="domain" description="Interleukin-2 receptor subunit beta N-terminal" evidence="12">
    <location>
        <begin position="31"/>
        <end position="124"/>
    </location>
</feature>
<evidence type="ECO:0000256" key="11">
    <source>
        <dbReference type="SAM" id="SignalP"/>
    </source>
</evidence>
<keyword evidence="8 13" id="KW-0675">Receptor</keyword>
<dbReference type="PANTHER" id="PTHR23037:SF22">
    <property type="entry name" value="CYTOKINE RECEPTOR COMMON SUBUNIT BETA"/>
    <property type="match status" value="1"/>
</dbReference>
<dbReference type="GO" id="GO:0016064">
    <property type="term" value="P:immunoglobulin mediated immune response"/>
    <property type="evidence" value="ECO:0007669"/>
    <property type="project" value="TreeGrafter"/>
</dbReference>
<feature type="compositionally biased region" description="Basic and acidic residues" evidence="9">
    <location>
        <begin position="392"/>
        <end position="407"/>
    </location>
</feature>
<comment type="subcellular location">
    <subcellularLocation>
        <location evidence="1">Membrane</location>
        <topology evidence="1">Single-pass membrane protein</topology>
    </subcellularLocation>
</comment>
<reference evidence="13" key="1">
    <citation type="submission" date="2016-05" db="EMBL/GenBank/DDBJ databases">
        <authorList>
            <person name="Lavstsen T."/>
            <person name="Jespersen J.S."/>
        </authorList>
    </citation>
    <scope>NUCLEOTIDE SEQUENCE</scope>
    <source>
        <tissue evidence="13">Brain</tissue>
    </source>
</reference>
<evidence type="ECO:0000256" key="5">
    <source>
        <dbReference type="ARBA" id="ARBA00022989"/>
    </source>
</evidence>
<comment type="similarity">
    <text evidence="2">Belongs to the type I cytokine receptor family. Type 4 subfamily.</text>
</comment>
<feature type="compositionally biased region" description="Basic and acidic residues" evidence="9">
    <location>
        <begin position="537"/>
        <end position="550"/>
    </location>
</feature>
<sequence length="603" mass="67050">MEQKKKSHFLLLLFNLLHMCKSEVCPKQNANLICYNDYSHNITCVWKSSSGSDLPGEKCTLHGQRTKGNFYTDSCTLQPFDASRPGLKTCSLILGPIFTFAIYDRILVTVSCLASNHSETILYKPACYIKLSPPEKPDVNINTVSWVPQVEEHDMISMYASQLEWKHQDQSWSDPSVQEQKKSSIHTWNFKENLDPDLLVQGETYEARVRVMVEEKGLEGTWSDWSPTESWVSQVGKIRQPSAGISVNILNVSVFGLAMFGLMLLVATIGTKKTTWVYMVRKMTNPPIPNPAKSAHFQNWLSPNFTSESIHSFLKPVEIVSVEVTSSVDAVTFCEPDVKTMPESISRESSGSSFSNPSYSELCSSSTKSSAAAGDLMPCSMDAPYKPVCGQGEEKNPEQGREGASEKDMEIMKLILNGSSDSKAVKMISEYEKVKDVQVERFRLRSVDSGMCSCEEVSQESMEVDSINMTDGQEEASPSEEKKKGGDGMKVDHLKLVGRSGGMLGRNTIQVCLDYKPFPKLQAGSPELPSLDSGISCREEERESQDDKPAHFLSPPHPSTQFTFPSPLLPALPCMFEKIPLMSDSMPLLLCDDGYKPVRQEQA</sequence>
<dbReference type="PROSITE" id="PS01355">
    <property type="entry name" value="HEMATOPO_REC_S_F1"/>
    <property type="match status" value="1"/>
</dbReference>
<evidence type="ECO:0000256" key="3">
    <source>
        <dbReference type="ARBA" id="ARBA00022692"/>
    </source>
</evidence>
<organism evidence="13">
    <name type="scientific">Nothobranchius furzeri</name>
    <name type="common">Turquoise killifish</name>
    <dbReference type="NCBI Taxonomy" id="105023"/>
    <lineage>
        <taxon>Eukaryota</taxon>
        <taxon>Metazoa</taxon>
        <taxon>Chordata</taxon>
        <taxon>Craniata</taxon>
        <taxon>Vertebrata</taxon>
        <taxon>Euteleostomi</taxon>
        <taxon>Actinopterygii</taxon>
        <taxon>Neopterygii</taxon>
        <taxon>Teleostei</taxon>
        <taxon>Neoteleostei</taxon>
        <taxon>Acanthomorphata</taxon>
        <taxon>Ovalentaria</taxon>
        <taxon>Atherinomorphae</taxon>
        <taxon>Cyprinodontiformes</taxon>
        <taxon>Nothobranchiidae</taxon>
        <taxon>Nothobranchius</taxon>
    </lineage>
</organism>
<name>A0A1A8B616_NOTFU</name>
<dbReference type="AlphaFoldDB" id="A0A1A8B616"/>
<dbReference type="Pfam" id="PF18707">
    <property type="entry name" value="IL2RB_N1"/>
    <property type="match status" value="1"/>
</dbReference>
<dbReference type="EMBL" id="HADY01023878">
    <property type="protein sequence ID" value="SBP62363.1"/>
    <property type="molecule type" value="Transcribed_RNA"/>
</dbReference>
<reference evidence="13" key="2">
    <citation type="submission" date="2016-06" db="EMBL/GenBank/DDBJ databases">
        <title>The genome of a short-lived fish provides insights into sex chromosome evolution and the genetic control of aging.</title>
        <authorList>
            <person name="Reichwald K."/>
            <person name="Felder M."/>
            <person name="Petzold A."/>
            <person name="Koch P."/>
            <person name="Groth M."/>
            <person name="Platzer M."/>
        </authorList>
    </citation>
    <scope>NUCLEOTIDE SEQUENCE</scope>
    <source>
        <tissue evidence="13">Brain</tissue>
    </source>
</reference>
<dbReference type="PANTHER" id="PTHR23037">
    <property type="entry name" value="CYTOKINE RECEPTOR"/>
    <property type="match status" value="1"/>
</dbReference>
<dbReference type="SUPFAM" id="SSF49265">
    <property type="entry name" value="Fibronectin type III"/>
    <property type="match status" value="1"/>
</dbReference>
<feature type="region of interest" description="Disordered" evidence="9">
    <location>
        <begin position="523"/>
        <end position="559"/>
    </location>
</feature>
<evidence type="ECO:0000256" key="9">
    <source>
        <dbReference type="SAM" id="MobiDB-lite"/>
    </source>
</evidence>
<evidence type="ECO:0000256" key="2">
    <source>
        <dbReference type="ARBA" id="ARBA00008280"/>
    </source>
</evidence>
<keyword evidence="7" id="KW-1015">Disulfide bond</keyword>
<dbReference type="Gene3D" id="2.60.40.10">
    <property type="entry name" value="Immunoglobulins"/>
    <property type="match status" value="2"/>
</dbReference>
<evidence type="ECO:0000256" key="4">
    <source>
        <dbReference type="ARBA" id="ARBA00022729"/>
    </source>
</evidence>
<feature type="signal peptide" evidence="11">
    <location>
        <begin position="1"/>
        <end position="22"/>
    </location>
</feature>
<dbReference type="GO" id="GO:0004896">
    <property type="term" value="F:cytokine receptor activity"/>
    <property type="evidence" value="ECO:0007669"/>
    <property type="project" value="InterPro"/>
</dbReference>
<feature type="transmembrane region" description="Helical" evidence="10">
    <location>
        <begin position="249"/>
        <end position="271"/>
    </location>
</feature>
<proteinExistence type="inferred from homology"/>
<dbReference type="InterPro" id="IPR003531">
    <property type="entry name" value="Hempt_rcpt_S_F1_CS"/>
</dbReference>
<keyword evidence="6 10" id="KW-0472">Membrane</keyword>
<evidence type="ECO:0000256" key="6">
    <source>
        <dbReference type="ARBA" id="ARBA00023136"/>
    </source>
</evidence>
<gene>
    <name evidence="13" type="primary">IL2RB</name>
</gene>
<keyword evidence="5 10" id="KW-1133">Transmembrane helix</keyword>
<keyword evidence="4 11" id="KW-0732">Signal</keyword>
<dbReference type="InterPro" id="IPR040951">
    <property type="entry name" value="IL2RB_N1"/>
</dbReference>
<evidence type="ECO:0000259" key="12">
    <source>
        <dbReference type="Pfam" id="PF18707"/>
    </source>
</evidence>
<dbReference type="InterPro" id="IPR013783">
    <property type="entry name" value="Ig-like_fold"/>
</dbReference>
<evidence type="ECO:0000256" key="10">
    <source>
        <dbReference type="SAM" id="Phobius"/>
    </source>
</evidence>
<evidence type="ECO:0000313" key="13">
    <source>
        <dbReference type="EMBL" id="SBP62363.1"/>
    </source>
</evidence>
<protein>
    <submittedName>
        <fullName evidence="13">Interleukin 2 receptor, beta</fullName>
    </submittedName>
</protein>
<keyword evidence="3 10" id="KW-0812">Transmembrane</keyword>
<evidence type="ECO:0000256" key="7">
    <source>
        <dbReference type="ARBA" id="ARBA00023157"/>
    </source>
</evidence>
<feature type="chain" id="PRO_5008366379" evidence="11">
    <location>
        <begin position="23"/>
        <end position="603"/>
    </location>
</feature>
<dbReference type="GO" id="GO:0009897">
    <property type="term" value="C:external side of plasma membrane"/>
    <property type="evidence" value="ECO:0007669"/>
    <property type="project" value="TreeGrafter"/>
</dbReference>
<evidence type="ECO:0000256" key="8">
    <source>
        <dbReference type="ARBA" id="ARBA00023170"/>
    </source>
</evidence>